<feature type="domain" description="SCP" evidence="1">
    <location>
        <begin position="9"/>
        <end position="85"/>
    </location>
</feature>
<evidence type="ECO:0000313" key="3">
    <source>
        <dbReference type="Proteomes" id="UP000593579"/>
    </source>
</evidence>
<comment type="caution">
    <text evidence="2">The sequence shown here is derived from an EMBL/GenBank/DDBJ whole genome shotgun (WGS) entry which is preliminary data.</text>
</comment>
<evidence type="ECO:0000313" key="2">
    <source>
        <dbReference type="EMBL" id="MBA0734550.1"/>
    </source>
</evidence>
<name>A0A7J9BE53_GOSGO</name>
<keyword evidence="3" id="KW-1185">Reference proteome</keyword>
<dbReference type="Proteomes" id="UP000593579">
    <property type="component" value="Unassembled WGS sequence"/>
</dbReference>
<dbReference type="Gene3D" id="3.40.33.10">
    <property type="entry name" value="CAP"/>
    <property type="match status" value="1"/>
</dbReference>
<proteinExistence type="predicted"/>
<dbReference type="InterPro" id="IPR014044">
    <property type="entry name" value="CAP_dom"/>
</dbReference>
<dbReference type="SMART" id="SM00198">
    <property type="entry name" value="SCP"/>
    <property type="match status" value="1"/>
</dbReference>
<protein>
    <recommendedName>
        <fullName evidence="1">SCP domain-containing protein</fullName>
    </recommendedName>
</protein>
<dbReference type="AlphaFoldDB" id="A0A7J9BE53"/>
<reference evidence="2 3" key="1">
    <citation type="journal article" date="2019" name="Genome Biol. Evol.">
        <title>Insights into the evolution of the New World diploid cottons (Gossypium, subgenus Houzingenia) based on genome sequencing.</title>
        <authorList>
            <person name="Grover C.E."/>
            <person name="Arick M.A. 2nd"/>
            <person name="Thrash A."/>
            <person name="Conover J.L."/>
            <person name="Sanders W.S."/>
            <person name="Peterson D.G."/>
            <person name="Frelichowski J.E."/>
            <person name="Scheffler J.A."/>
            <person name="Scheffler B.E."/>
            <person name="Wendel J.F."/>
        </authorList>
    </citation>
    <scope>NUCLEOTIDE SEQUENCE [LARGE SCALE GENOMIC DNA]</scope>
    <source>
        <strain evidence="2">5</strain>
        <tissue evidence="2">Leaf</tissue>
    </source>
</reference>
<sequence length="87" mass="9598">VSHLSRAQISLQHSVNAHNVIRAKAGVGPLVWNQNYANKRIGDCKMEPSYGPYGENPAEGHGNLDGVDAVKMWASEKPDYNHNSSRR</sequence>
<dbReference type="SUPFAM" id="SSF55797">
    <property type="entry name" value="PR-1-like"/>
    <property type="match status" value="1"/>
</dbReference>
<evidence type="ECO:0000259" key="1">
    <source>
        <dbReference type="SMART" id="SM00198"/>
    </source>
</evidence>
<dbReference type="EMBL" id="JABEZY010000002">
    <property type="protein sequence ID" value="MBA0734550.1"/>
    <property type="molecule type" value="Genomic_DNA"/>
</dbReference>
<dbReference type="OrthoDB" id="1730477at2759"/>
<organism evidence="2 3">
    <name type="scientific">Gossypium gossypioides</name>
    <name type="common">Mexican cotton</name>
    <name type="synonym">Selera gossypioides</name>
    <dbReference type="NCBI Taxonomy" id="34282"/>
    <lineage>
        <taxon>Eukaryota</taxon>
        <taxon>Viridiplantae</taxon>
        <taxon>Streptophyta</taxon>
        <taxon>Embryophyta</taxon>
        <taxon>Tracheophyta</taxon>
        <taxon>Spermatophyta</taxon>
        <taxon>Magnoliopsida</taxon>
        <taxon>eudicotyledons</taxon>
        <taxon>Gunneridae</taxon>
        <taxon>Pentapetalae</taxon>
        <taxon>rosids</taxon>
        <taxon>malvids</taxon>
        <taxon>Malvales</taxon>
        <taxon>Malvaceae</taxon>
        <taxon>Malvoideae</taxon>
        <taxon>Gossypium</taxon>
    </lineage>
</organism>
<dbReference type="Pfam" id="PF00188">
    <property type="entry name" value="CAP"/>
    <property type="match status" value="1"/>
</dbReference>
<gene>
    <name evidence="2" type="ORF">Gogos_018451</name>
</gene>
<accession>A0A7J9BE53</accession>
<dbReference type="InterPro" id="IPR035940">
    <property type="entry name" value="CAP_sf"/>
</dbReference>
<feature type="non-terminal residue" evidence="2">
    <location>
        <position position="1"/>
    </location>
</feature>